<evidence type="ECO:0000256" key="5">
    <source>
        <dbReference type="ARBA" id="ARBA00023098"/>
    </source>
</evidence>
<dbReference type="Proteomes" id="UP000316292">
    <property type="component" value="Unassembled WGS sequence"/>
</dbReference>
<evidence type="ECO:0000256" key="6">
    <source>
        <dbReference type="ARBA" id="ARBA00023209"/>
    </source>
</evidence>
<keyword evidence="2 10" id="KW-0963">Cytoplasm</keyword>
<evidence type="ECO:0000256" key="10">
    <source>
        <dbReference type="HAMAP-Rule" id="MF_00019"/>
    </source>
</evidence>
<dbReference type="Gene3D" id="3.40.718.10">
    <property type="entry name" value="Isopropylmalate Dehydrogenase"/>
    <property type="match status" value="1"/>
</dbReference>
<dbReference type="PANTHER" id="PTHR30100:SF1">
    <property type="entry name" value="PHOSPHATE ACYLTRANSFERASE"/>
    <property type="match status" value="1"/>
</dbReference>
<evidence type="ECO:0000256" key="8">
    <source>
        <dbReference type="ARBA" id="ARBA00024069"/>
    </source>
</evidence>
<dbReference type="EC" id="2.3.1.274" evidence="8 10"/>
<evidence type="ECO:0000256" key="1">
    <source>
        <dbReference type="ARBA" id="ARBA00001232"/>
    </source>
</evidence>
<dbReference type="HAMAP" id="MF_00019">
    <property type="entry name" value="PlsX"/>
    <property type="match status" value="1"/>
</dbReference>
<sequence>MGGDLAPGVVIQGAIEAMRESAGAFEVVLIGDEALVREEAARLHVDAALPPVIHASERVEMGESAATSVRKKKDSSINIAARLQKERRTDAMVSAGNTGAVVAAALFGLGRIESVQRPAIATVLPTPQGNVVILDVGATSDCKPFHLHQFAMMGSIYARLVLHVERPRVGLLNIGEEAEKGSELYYEAHQLLKQSPVHFAGNVEGRDIILGTADVVVCDGFVGNVLLKFAESVIPSVGNMIRDEIRSDPLSMLAGLLLKPAFRRLRRRMDYAEVGGAPLLGVDGTCIIAHGRSNARAIKNAIRAAARCAEARVADFIREDLQRLAPEAA</sequence>
<dbReference type="NCBIfam" id="TIGR00182">
    <property type="entry name" value="plsX"/>
    <property type="match status" value="1"/>
</dbReference>
<accession>A0A538SF39</accession>
<keyword evidence="7 10" id="KW-1208">Phospholipid metabolism</keyword>
<dbReference type="EMBL" id="VBOR01000046">
    <property type="protein sequence ID" value="TMQ49985.1"/>
    <property type="molecule type" value="Genomic_DNA"/>
</dbReference>
<dbReference type="InterPro" id="IPR012281">
    <property type="entry name" value="Phospholipid_synth_PlsX-like"/>
</dbReference>
<dbReference type="UniPathway" id="UPA00085"/>
<evidence type="ECO:0000256" key="7">
    <source>
        <dbReference type="ARBA" id="ARBA00023264"/>
    </source>
</evidence>
<keyword evidence="3 10" id="KW-0444">Lipid biosynthesis</keyword>
<organism evidence="11 13">
    <name type="scientific">Eiseniibacteriota bacterium</name>
    <dbReference type="NCBI Taxonomy" id="2212470"/>
    <lineage>
        <taxon>Bacteria</taxon>
        <taxon>Candidatus Eiseniibacteriota</taxon>
    </lineage>
</organism>
<dbReference type="EMBL" id="VBOV01000170">
    <property type="protein sequence ID" value="TMQ57357.1"/>
    <property type="molecule type" value="Genomic_DNA"/>
</dbReference>
<keyword evidence="4 10" id="KW-0808">Transferase</keyword>
<reference evidence="13 14" key="1">
    <citation type="journal article" date="2019" name="Nat. Microbiol.">
        <title>Mediterranean grassland soil C-N compound turnover is dependent on rainfall and depth, and is mediated by genomically divergent microorganisms.</title>
        <authorList>
            <person name="Diamond S."/>
            <person name="Andeer P.F."/>
            <person name="Li Z."/>
            <person name="Crits-Christoph A."/>
            <person name="Burstein D."/>
            <person name="Anantharaman K."/>
            <person name="Lane K.R."/>
            <person name="Thomas B.C."/>
            <person name="Pan C."/>
            <person name="Northen T.R."/>
            <person name="Banfield J.F."/>
        </authorList>
    </citation>
    <scope>NUCLEOTIDE SEQUENCE [LARGE SCALE GENOMIC DNA]</scope>
    <source>
        <strain evidence="11">WS_1</strain>
        <strain evidence="12">WS_5</strain>
    </source>
</reference>
<proteinExistence type="inferred from homology"/>
<protein>
    <recommendedName>
        <fullName evidence="8 10">Phosphate acyltransferase</fullName>
        <ecNumber evidence="8 10">2.3.1.274</ecNumber>
    </recommendedName>
    <alternativeName>
        <fullName evidence="10">Acyl-ACP phosphotransacylase</fullName>
    </alternativeName>
    <alternativeName>
        <fullName evidence="10">Acyl-[acyl-carrier-protein]--phosphate acyltransferase</fullName>
    </alternativeName>
    <alternativeName>
        <fullName evidence="10">Phosphate-acyl-ACP acyltransferase</fullName>
    </alternativeName>
</protein>
<evidence type="ECO:0000313" key="12">
    <source>
        <dbReference type="EMBL" id="TMQ57357.1"/>
    </source>
</evidence>
<evidence type="ECO:0000256" key="4">
    <source>
        <dbReference type="ARBA" id="ARBA00022679"/>
    </source>
</evidence>
<dbReference type="PIRSF" id="PIRSF002465">
    <property type="entry name" value="Phsphlp_syn_PlsX"/>
    <property type="match status" value="1"/>
</dbReference>
<comment type="subunit">
    <text evidence="9 10">Homodimer. Probably interacts with PlsY.</text>
</comment>
<dbReference type="Proteomes" id="UP000320913">
    <property type="component" value="Unassembled WGS sequence"/>
</dbReference>
<comment type="function">
    <text evidence="10">Catalyzes the reversible formation of acyl-phosphate (acyl-PO(4)) from acyl-[acyl-carrier-protein] (acyl-ACP). This enzyme utilizes acyl-ACP as fatty acyl donor, but not acyl-CoA.</text>
</comment>
<dbReference type="Pfam" id="PF02504">
    <property type="entry name" value="FA_synthesis"/>
    <property type="match status" value="1"/>
</dbReference>
<dbReference type="GO" id="GO:0005737">
    <property type="term" value="C:cytoplasm"/>
    <property type="evidence" value="ECO:0007669"/>
    <property type="project" value="UniProtKB-SubCell"/>
</dbReference>
<comment type="similarity">
    <text evidence="10">Belongs to the PlsX family.</text>
</comment>
<gene>
    <name evidence="10 11" type="primary">plsX</name>
    <name evidence="11" type="ORF">E6K71_03515</name>
    <name evidence="12" type="ORF">E6K75_07070</name>
</gene>
<comment type="caution">
    <text evidence="11">The sequence shown here is derived from an EMBL/GenBank/DDBJ whole genome shotgun (WGS) entry which is preliminary data.</text>
</comment>
<dbReference type="GO" id="GO:0043811">
    <property type="term" value="F:phosphate:acyl-[acyl carrier protein] acyltransferase activity"/>
    <property type="evidence" value="ECO:0007669"/>
    <property type="project" value="UniProtKB-UniRule"/>
</dbReference>
<comment type="subcellular location">
    <subcellularLocation>
        <location evidence="10">Cytoplasm</location>
    </subcellularLocation>
    <text evidence="10">Associated with the membrane possibly through PlsY.</text>
</comment>
<evidence type="ECO:0000313" key="13">
    <source>
        <dbReference type="Proteomes" id="UP000316292"/>
    </source>
</evidence>
<evidence type="ECO:0000256" key="2">
    <source>
        <dbReference type="ARBA" id="ARBA00022490"/>
    </source>
</evidence>
<keyword evidence="5 10" id="KW-0443">Lipid metabolism</keyword>
<dbReference type="GO" id="GO:0008654">
    <property type="term" value="P:phospholipid biosynthetic process"/>
    <property type="evidence" value="ECO:0007669"/>
    <property type="project" value="UniProtKB-KW"/>
</dbReference>
<comment type="pathway">
    <text evidence="10">Lipid metabolism; phospholipid metabolism.</text>
</comment>
<dbReference type="AlphaFoldDB" id="A0A538SF39"/>
<keyword evidence="11" id="KW-0012">Acyltransferase</keyword>
<comment type="catalytic activity">
    <reaction evidence="1 10">
        <text>a fatty acyl-[ACP] + phosphate = an acyl phosphate + holo-[ACP]</text>
        <dbReference type="Rhea" id="RHEA:42292"/>
        <dbReference type="Rhea" id="RHEA-COMP:9685"/>
        <dbReference type="Rhea" id="RHEA-COMP:14125"/>
        <dbReference type="ChEBI" id="CHEBI:43474"/>
        <dbReference type="ChEBI" id="CHEBI:59918"/>
        <dbReference type="ChEBI" id="CHEBI:64479"/>
        <dbReference type="ChEBI" id="CHEBI:138651"/>
        <dbReference type="EC" id="2.3.1.274"/>
    </reaction>
</comment>
<name>A0A538SF39_UNCEI</name>
<dbReference type="SUPFAM" id="SSF53659">
    <property type="entry name" value="Isocitrate/Isopropylmalate dehydrogenase-like"/>
    <property type="match status" value="1"/>
</dbReference>
<evidence type="ECO:0000313" key="11">
    <source>
        <dbReference type="EMBL" id="TMQ49985.1"/>
    </source>
</evidence>
<evidence type="ECO:0000256" key="9">
    <source>
        <dbReference type="ARBA" id="ARBA00046608"/>
    </source>
</evidence>
<evidence type="ECO:0000256" key="3">
    <source>
        <dbReference type="ARBA" id="ARBA00022516"/>
    </source>
</evidence>
<evidence type="ECO:0000313" key="14">
    <source>
        <dbReference type="Proteomes" id="UP000320913"/>
    </source>
</evidence>
<dbReference type="GO" id="GO:0006633">
    <property type="term" value="P:fatty acid biosynthetic process"/>
    <property type="evidence" value="ECO:0007669"/>
    <property type="project" value="UniProtKB-UniRule"/>
</dbReference>
<dbReference type="InterPro" id="IPR003664">
    <property type="entry name" value="FA_synthesis"/>
</dbReference>
<dbReference type="PANTHER" id="PTHR30100">
    <property type="entry name" value="FATTY ACID/PHOSPHOLIPID SYNTHESIS PROTEIN PLSX"/>
    <property type="match status" value="1"/>
</dbReference>
<keyword evidence="6 10" id="KW-0594">Phospholipid biosynthesis</keyword>